<reference evidence="3" key="1">
    <citation type="submission" date="2020-10" db="EMBL/GenBank/DDBJ databases">
        <title>Taxonomic study of unclassified bacteria belonging to the class Ktedonobacteria.</title>
        <authorList>
            <person name="Yabe S."/>
            <person name="Wang C.M."/>
            <person name="Zheng Y."/>
            <person name="Sakai Y."/>
            <person name="Cavaletti L."/>
            <person name="Monciardini P."/>
            <person name="Donadio S."/>
        </authorList>
    </citation>
    <scope>NUCLEOTIDE SEQUENCE</scope>
    <source>
        <strain evidence="3">SOSP1-1</strain>
    </source>
</reference>
<dbReference type="Gene3D" id="3.20.20.100">
    <property type="entry name" value="NADP-dependent oxidoreductase domain"/>
    <property type="match status" value="1"/>
</dbReference>
<evidence type="ECO:0000259" key="2">
    <source>
        <dbReference type="Pfam" id="PF00248"/>
    </source>
</evidence>
<gene>
    <name evidence="3" type="ORF">KSX_93590</name>
</gene>
<dbReference type="Pfam" id="PF00248">
    <property type="entry name" value="Aldo_ket_red"/>
    <property type="match status" value="1"/>
</dbReference>
<keyword evidence="1" id="KW-0560">Oxidoreductase</keyword>
<dbReference type="PANTHER" id="PTHR43364">
    <property type="entry name" value="NADH-SPECIFIC METHYLGLYOXAL REDUCTASE-RELATED"/>
    <property type="match status" value="1"/>
</dbReference>
<protein>
    <submittedName>
        <fullName evidence="3">Aldo/keto reductase</fullName>
    </submittedName>
</protein>
<organism evidence="3 4">
    <name type="scientific">Ktedonospora formicarum</name>
    <dbReference type="NCBI Taxonomy" id="2778364"/>
    <lineage>
        <taxon>Bacteria</taxon>
        <taxon>Bacillati</taxon>
        <taxon>Chloroflexota</taxon>
        <taxon>Ktedonobacteria</taxon>
        <taxon>Ktedonobacterales</taxon>
        <taxon>Ktedonobacteraceae</taxon>
        <taxon>Ktedonospora</taxon>
    </lineage>
</organism>
<dbReference type="EMBL" id="BNJF01000011">
    <property type="protein sequence ID" value="GHO51196.1"/>
    <property type="molecule type" value="Genomic_DNA"/>
</dbReference>
<keyword evidence="4" id="KW-1185">Reference proteome</keyword>
<dbReference type="GO" id="GO:0016491">
    <property type="term" value="F:oxidoreductase activity"/>
    <property type="evidence" value="ECO:0007669"/>
    <property type="project" value="UniProtKB-KW"/>
</dbReference>
<dbReference type="InterPro" id="IPR036812">
    <property type="entry name" value="NAD(P)_OxRdtase_dom_sf"/>
</dbReference>
<dbReference type="AlphaFoldDB" id="A0A8J3IBZ6"/>
<dbReference type="RefSeq" id="WP_220200145.1">
    <property type="nucleotide sequence ID" value="NZ_BNJF01000011.1"/>
</dbReference>
<dbReference type="Proteomes" id="UP000612362">
    <property type="component" value="Unassembled WGS sequence"/>
</dbReference>
<proteinExistence type="predicted"/>
<dbReference type="InterPro" id="IPR050523">
    <property type="entry name" value="AKR_Detox_Biosynth"/>
</dbReference>
<name>A0A8J3IBZ6_9CHLR</name>
<dbReference type="PANTHER" id="PTHR43364:SF4">
    <property type="entry name" value="NAD(P)-LINKED OXIDOREDUCTASE SUPERFAMILY PROTEIN"/>
    <property type="match status" value="1"/>
</dbReference>
<dbReference type="InterPro" id="IPR023210">
    <property type="entry name" value="NADP_OxRdtase_dom"/>
</dbReference>
<dbReference type="SUPFAM" id="SSF51430">
    <property type="entry name" value="NAD(P)-linked oxidoreductase"/>
    <property type="match status" value="1"/>
</dbReference>
<evidence type="ECO:0000313" key="4">
    <source>
        <dbReference type="Proteomes" id="UP000612362"/>
    </source>
</evidence>
<accession>A0A8J3IBZ6</accession>
<feature type="domain" description="NADP-dependent oxidoreductase" evidence="2">
    <location>
        <begin position="16"/>
        <end position="315"/>
    </location>
</feature>
<sequence>MRQVPLGQTGVQVSALCFGCMHIGTRIPEDTSYQLLDQYFEAGGRFLDTANAYAFWVEGCHGGESEALLGRWMSTRQNRSEIFLATKVGARPTVPGADLERAEGLSRQAIEQAVHTSLRRLGTDYIDLCYAHIDFRWNPLEETLEAFDDLVKAGKIRYLGCSNFTTWRIEQARQMSKIHGWTSFCCAQQRYTYLRPRHGINHQYWPPASEELLDYCREHSDFSLLAYSPLLEGAYTGKKPLPEPYQGPDTDARLRTLQAVAQEVGTTTNQLVLAWLLQSSPIVLPLIGASNPDQLRENLGSLQIHLDLEQMSRLTLAAGR</sequence>
<dbReference type="CDD" id="cd19752">
    <property type="entry name" value="AKR_unchar"/>
    <property type="match status" value="1"/>
</dbReference>
<comment type="caution">
    <text evidence="3">The sequence shown here is derived from an EMBL/GenBank/DDBJ whole genome shotgun (WGS) entry which is preliminary data.</text>
</comment>
<evidence type="ECO:0000313" key="3">
    <source>
        <dbReference type="EMBL" id="GHO51196.1"/>
    </source>
</evidence>
<evidence type="ECO:0000256" key="1">
    <source>
        <dbReference type="ARBA" id="ARBA00023002"/>
    </source>
</evidence>